<dbReference type="InParanoid" id="A0A0B2UF60"/>
<dbReference type="PROSITE" id="PS50102">
    <property type="entry name" value="RRM"/>
    <property type="match status" value="4"/>
</dbReference>
<dbReference type="PANTHER" id="PTHR24012">
    <property type="entry name" value="RNA BINDING PROTEIN"/>
    <property type="match status" value="1"/>
</dbReference>
<dbReference type="STRING" id="1354746.A0A0B2UF60"/>
<dbReference type="SMART" id="SM00360">
    <property type="entry name" value="RRM"/>
    <property type="match status" value="4"/>
</dbReference>
<dbReference type="OrthoDB" id="19742at2759"/>
<dbReference type="CDD" id="cd00590">
    <property type="entry name" value="RRM_SF"/>
    <property type="match status" value="1"/>
</dbReference>
<feature type="domain" description="RRM" evidence="4">
    <location>
        <begin position="296"/>
        <end position="373"/>
    </location>
</feature>
<name>A0A0B2UF60_9MICR</name>
<dbReference type="VEuPathDB" id="MicrosporidiaDB:M896_051040"/>
<keyword evidence="6" id="KW-1185">Reference proteome</keyword>
<feature type="domain" description="RRM" evidence="4">
    <location>
        <begin position="192"/>
        <end position="272"/>
    </location>
</feature>
<comment type="caution">
    <text evidence="5">The sequence shown here is derived from an EMBL/GenBank/DDBJ whole genome shotgun (WGS) entry which is preliminary data.</text>
</comment>
<dbReference type="Gene3D" id="3.30.70.330">
    <property type="match status" value="4"/>
</dbReference>
<dbReference type="FunCoup" id="A0A0B2UF60">
    <property type="interactions" value="193"/>
</dbReference>
<feature type="domain" description="RRM" evidence="4">
    <location>
        <begin position="97"/>
        <end position="177"/>
    </location>
</feature>
<sequence length="503" mass="56767">MEMNDGNKASGNALTIYVGELSTQTLESDLYRIFSTVGKVLDIKLTKKLESSFAFVTLGSEEEVERAIKEYKHYELHNRQIRLLKVISKEKMPPEAGNIVVKNLPEEFTGKDLEDAFSMFGEITSCKVALTTNGKSKGYGFVQFKEKKAAKKVIKNFSNLDGLMLKGKMISVEPYNSEMRTKEIQNASTVFTNCFIKNFPVDASEVDLVEMLEKHGKVTSFFFPLKEDGKPKGFAFANFESHNAALNAINNLHGKVVFENVSEPFYIQKAQKKEDRVEELRKTFEQLSMHGQNYKKNLYVTNIPEGFGVEELQNIFKEFGMITSILVGADAINAQKKYAYVCYLTPEEASIAVERGNEIYIDGERLQVTYFKNKTERAKDKDFADIGYKPMMPYMYQGIGFPSGGFKRERAHVMSSKLYGNESEKLYGLVLAAAPGFKNDWKTLRVSNEAEFASKVSEILLSRPDEEIRSMIGLNFTLSSSIASVIESIDVENDRAGENIIKD</sequence>
<dbReference type="GeneID" id="26261757"/>
<dbReference type="GO" id="GO:0003723">
    <property type="term" value="F:RNA binding"/>
    <property type="evidence" value="ECO:0007669"/>
    <property type="project" value="UniProtKB-UniRule"/>
</dbReference>
<dbReference type="InterPro" id="IPR012677">
    <property type="entry name" value="Nucleotide-bd_a/b_plait_sf"/>
</dbReference>
<organism evidence="5 6">
    <name type="scientific">Ordospora colligata OC4</name>
    <dbReference type="NCBI Taxonomy" id="1354746"/>
    <lineage>
        <taxon>Eukaryota</taxon>
        <taxon>Fungi</taxon>
        <taxon>Fungi incertae sedis</taxon>
        <taxon>Microsporidia</taxon>
        <taxon>Ordosporidae</taxon>
        <taxon>Ordospora</taxon>
    </lineage>
</organism>
<dbReference type="InterPro" id="IPR035979">
    <property type="entry name" value="RBD_domain_sf"/>
</dbReference>
<evidence type="ECO:0000256" key="2">
    <source>
        <dbReference type="ARBA" id="ARBA00022884"/>
    </source>
</evidence>
<gene>
    <name evidence="5" type="ORF">M896_051040</name>
</gene>
<keyword evidence="2 3" id="KW-0694">RNA-binding</keyword>
<reference evidence="5 6" key="1">
    <citation type="journal article" date="2014" name="MBio">
        <title>The Ordospora colligata genome; evolution of extreme reduction in microsporidia and host-to-parasite horizontal gene transfer.</title>
        <authorList>
            <person name="Pombert J.-F."/>
            <person name="Haag K.L."/>
            <person name="Beidas S."/>
            <person name="Ebert D."/>
            <person name="Keeling P.J."/>
        </authorList>
    </citation>
    <scope>NUCLEOTIDE SEQUENCE [LARGE SCALE GENOMIC DNA]</scope>
    <source>
        <strain evidence="5 6">OC4</strain>
    </source>
</reference>
<keyword evidence="1" id="KW-0677">Repeat</keyword>
<protein>
    <submittedName>
        <fullName evidence="5">Polyadenylate-binding protein</fullName>
    </submittedName>
</protein>
<evidence type="ECO:0000313" key="6">
    <source>
        <dbReference type="Proteomes" id="UP000031056"/>
    </source>
</evidence>
<dbReference type="SUPFAM" id="SSF54928">
    <property type="entry name" value="RNA-binding domain, RBD"/>
    <property type="match status" value="3"/>
</dbReference>
<dbReference type="AlphaFoldDB" id="A0A0B2UF60"/>
<evidence type="ECO:0000256" key="1">
    <source>
        <dbReference type="ARBA" id="ARBA00022737"/>
    </source>
</evidence>
<feature type="domain" description="RRM" evidence="4">
    <location>
        <begin position="14"/>
        <end position="88"/>
    </location>
</feature>
<dbReference type="InterPro" id="IPR000504">
    <property type="entry name" value="RRM_dom"/>
</dbReference>
<evidence type="ECO:0000259" key="4">
    <source>
        <dbReference type="PROSITE" id="PS50102"/>
    </source>
</evidence>
<dbReference type="Pfam" id="PF00076">
    <property type="entry name" value="RRM_1"/>
    <property type="match status" value="4"/>
</dbReference>
<dbReference type="EMBL" id="JOKQ01000005">
    <property type="protein sequence ID" value="KHN69696.1"/>
    <property type="molecule type" value="Genomic_DNA"/>
</dbReference>
<accession>A0A0B2UF60</accession>
<proteinExistence type="predicted"/>
<evidence type="ECO:0000256" key="3">
    <source>
        <dbReference type="PROSITE-ProRule" id="PRU00176"/>
    </source>
</evidence>
<dbReference type="HOGENOM" id="CLU_012062_22_6_1"/>
<dbReference type="Proteomes" id="UP000031056">
    <property type="component" value="Unassembled WGS sequence"/>
</dbReference>
<dbReference type="RefSeq" id="XP_014563738.1">
    <property type="nucleotide sequence ID" value="XM_014708252.1"/>
</dbReference>
<evidence type="ECO:0000313" key="5">
    <source>
        <dbReference type="EMBL" id="KHN69696.1"/>
    </source>
</evidence>